<dbReference type="EC" id="1.3.4.1" evidence="4"/>
<sequence length="667" mass="74638">MASQYHTIIIGSGAAGLSCALELVKKNIPPESILIITENLGGGTSFDAGSDKQTYYKLSIAGNSSDSPIAMAHTLFDGGAMHGDIALIEATCSTQAFMNLVSLGVPFPHDEFGTFVGYKTDNDPLQRGTSAGPLTSHLMGTHLLREVQARGIQILNHHYVIQIVKDSQGRAQGIIAVDKEEMNTISALTQEDLESHIQTFQAEFIVLATGGPSGMYGKSVYPLSQWGATSLAILAGAKLQNLTESQYGMASLKFRWNVSGTYQQVLPRYISVDPEQDPLDTKTECVEFLRDYFPSNTKLLTATFLKGYQWPFNAERIENYGSSLIDMAVHIETVIRKRRVYMDFRQNPATFTWEQLEGEAKKYLDNSGGIQARPIERLHHMNPKAIDLYQRHGIDLWKEPLEIGVCAQHCNGGITGDIWWQTSIPHLFAIGEVNGTHGVHRPGGSALNAGQVGALRAAEKIVFGLWNQLPERNERLFTLESSKKSLIETLSHSIKTDSPQNSQISQQLQEIQSRMMQAGAYIRNNKEIDSILIHVKKELTNFFSHISILSGEQLISSWKLYDALVTQFAFLTAYQDYLTQGGGSRGSFVIIGDKNSEDTFIPHPKLDQYHIKKANQELTNKIQEISMIQEDAKNWGFQIDWVERRPLIFPQGWFETVWKKFNEKKIY</sequence>
<dbReference type="InterPro" id="IPR003953">
    <property type="entry name" value="FAD-dep_OxRdtase_2_FAD-bd"/>
</dbReference>
<evidence type="ECO:0000256" key="2">
    <source>
        <dbReference type="ARBA" id="ARBA00023002"/>
    </source>
</evidence>
<protein>
    <submittedName>
        <fullName evidence="4">Fumarate reductase (CoM/CoB) subunit A</fullName>
        <ecNumber evidence="4">1.3.4.1</ecNumber>
    </submittedName>
</protein>
<dbReference type="SUPFAM" id="SSF51905">
    <property type="entry name" value="FAD/NAD(P)-binding domain"/>
    <property type="match status" value="1"/>
</dbReference>
<evidence type="ECO:0000313" key="4">
    <source>
        <dbReference type="EMBL" id="UYP46945.1"/>
    </source>
</evidence>
<dbReference type="Gene3D" id="3.90.700.10">
    <property type="entry name" value="Succinate dehydrogenase/fumarate reductase flavoprotein, catalytic domain"/>
    <property type="match status" value="1"/>
</dbReference>
<reference evidence="4" key="1">
    <citation type="submission" date="2022-09" db="EMBL/GenBank/DDBJ databases">
        <title>Actin cytoskeleton and complex cell architecture in an #Asgard archaeon.</title>
        <authorList>
            <person name="Ponce Toledo R.I."/>
            <person name="Schleper C."/>
            <person name="Rodrigues Oliveira T."/>
            <person name="Wollweber F."/>
            <person name="Xu J."/>
            <person name="Rittmann S."/>
            <person name="Klingl A."/>
            <person name="Pilhofer M."/>
        </authorList>
    </citation>
    <scope>NUCLEOTIDE SEQUENCE</scope>
    <source>
        <strain evidence="4">B-35</strain>
    </source>
</reference>
<evidence type="ECO:0000313" key="5">
    <source>
        <dbReference type="Proteomes" id="UP001208689"/>
    </source>
</evidence>
<dbReference type="Proteomes" id="UP001208689">
    <property type="component" value="Chromosome"/>
</dbReference>
<dbReference type="GO" id="GO:0016491">
    <property type="term" value="F:oxidoreductase activity"/>
    <property type="evidence" value="ECO:0007669"/>
    <property type="project" value="UniProtKB-KW"/>
</dbReference>
<dbReference type="InterPro" id="IPR036188">
    <property type="entry name" value="FAD/NAD-bd_sf"/>
</dbReference>
<dbReference type="Pfam" id="PF00890">
    <property type="entry name" value="FAD_binding_2"/>
    <property type="match status" value="1"/>
</dbReference>
<dbReference type="PANTHER" id="PTHR11632:SF51">
    <property type="entry name" value="SUCCINATE DEHYDROGENASE [UBIQUINONE] FLAVOPROTEIN SUBUNIT, MITOCHONDRIAL"/>
    <property type="match status" value="1"/>
</dbReference>
<dbReference type="InterPro" id="IPR030664">
    <property type="entry name" value="SdhA/FrdA/AprA"/>
</dbReference>
<evidence type="ECO:0000259" key="3">
    <source>
        <dbReference type="Pfam" id="PF00890"/>
    </source>
</evidence>
<accession>A0ABY6HTU8</accession>
<proteinExistence type="predicted"/>
<keyword evidence="1" id="KW-0285">Flavoprotein</keyword>
<gene>
    <name evidence="4" type="ORF">NEF87_003230</name>
</gene>
<feature type="domain" description="FAD-dependent oxidoreductase 2 FAD-binding" evidence="3">
    <location>
        <begin position="7"/>
        <end position="257"/>
    </location>
</feature>
<dbReference type="Gene3D" id="3.50.50.60">
    <property type="entry name" value="FAD/NAD(P)-binding domain"/>
    <property type="match status" value="2"/>
</dbReference>
<dbReference type="EMBL" id="CP104013">
    <property type="protein sequence ID" value="UYP46945.1"/>
    <property type="molecule type" value="Genomic_DNA"/>
</dbReference>
<keyword evidence="2 4" id="KW-0560">Oxidoreductase</keyword>
<keyword evidence="5" id="KW-1185">Reference proteome</keyword>
<dbReference type="PRINTS" id="PR00368">
    <property type="entry name" value="FADPNR"/>
</dbReference>
<organism evidence="4 5">
    <name type="scientific">Candidatus Lokiarchaeum ossiferum</name>
    <dbReference type="NCBI Taxonomy" id="2951803"/>
    <lineage>
        <taxon>Archaea</taxon>
        <taxon>Promethearchaeati</taxon>
        <taxon>Promethearchaeota</taxon>
        <taxon>Promethearchaeia</taxon>
        <taxon>Promethearchaeales</taxon>
        <taxon>Promethearchaeaceae</taxon>
        <taxon>Candidatus Lokiarchaeum</taxon>
    </lineage>
</organism>
<evidence type="ECO:0000256" key="1">
    <source>
        <dbReference type="ARBA" id="ARBA00022630"/>
    </source>
</evidence>
<name>A0ABY6HTU8_9ARCH</name>
<dbReference type="PANTHER" id="PTHR11632">
    <property type="entry name" value="SUCCINATE DEHYDROGENASE 2 FLAVOPROTEIN SUBUNIT"/>
    <property type="match status" value="1"/>
</dbReference>
<dbReference type="InterPro" id="IPR027477">
    <property type="entry name" value="Succ_DH/fumarate_Rdtase_cat_sf"/>
</dbReference>